<dbReference type="FunFam" id="2.60.40.10:FF:000495">
    <property type="entry name" value="Periplasmic beta-glucosidase"/>
    <property type="match status" value="1"/>
</dbReference>
<proteinExistence type="inferred from homology"/>
<dbReference type="SUPFAM" id="SSF51445">
    <property type="entry name" value="(Trans)glycosidases"/>
    <property type="match status" value="1"/>
</dbReference>
<dbReference type="InterPro" id="IPR026891">
    <property type="entry name" value="Fn3-like"/>
</dbReference>
<evidence type="ECO:0000313" key="4">
    <source>
        <dbReference type="EMBL" id="UJG40346.1"/>
    </source>
</evidence>
<dbReference type="PANTHER" id="PTHR42715:SF10">
    <property type="entry name" value="BETA-GLUCOSIDASE"/>
    <property type="match status" value="1"/>
</dbReference>
<accession>A0A9Y1FKW2</accession>
<dbReference type="Pfam" id="PF00933">
    <property type="entry name" value="Glyco_hydro_3"/>
    <property type="match status" value="1"/>
</dbReference>
<dbReference type="InterPro" id="IPR036962">
    <property type="entry name" value="Glyco_hydro_3_N_sf"/>
</dbReference>
<organism evidence="4">
    <name type="scientific">Candidatus Heimdallarchaeum aukensis</name>
    <dbReference type="NCBI Taxonomy" id="2876573"/>
    <lineage>
        <taxon>Archaea</taxon>
        <taxon>Promethearchaeati</taxon>
        <taxon>Candidatus Heimdallarchaeota</taxon>
        <taxon>Candidatus Heimdallarchaeia (ex Rinke et al. 2021) (nom. nud.)</taxon>
        <taxon>Candidatus Heimdallarchaeales</taxon>
        <taxon>Candidatus Heimdallarchaeaceae</taxon>
        <taxon>Candidatus Heimdallarchaeum</taxon>
    </lineage>
</organism>
<evidence type="ECO:0000256" key="2">
    <source>
        <dbReference type="ARBA" id="ARBA00022801"/>
    </source>
</evidence>
<dbReference type="InterPro" id="IPR002772">
    <property type="entry name" value="Glyco_hydro_3_C"/>
</dbReference>
<dbReference type="SUPFAM" id="SSF52279">
    <property type="entry name" value="Beta-D-glucan exohydrolase, C-terminal domain"/>
    <property type="match status" value="1"/>
</dbReference>
<dbReference type="InterPro" id="IPR013783">
    <property type="entry name" value="Ig-like_fold"/>
</dbReference>
<dbReference type="Proteomes" id="UP001201020">
    <property type="component" value="Chromosome"/>
</dbReference>
<keyword evidence="2 4" id="KW-0378">Hydrolase</keyword>
<dbReference type="InterPro" id="IPR050288">
    <property type="entry name" value="Cellulose_deg_GH3"/>
</dbReference>
<evidence type="ECO:0000259" key="3">
    <source>
        <dbReference type="SMART" id="SM01217"/>
    </source>
</evidence>
<evidence type="ECO:0000256" key="1">
    <source>
        <dbReference type="ARBA" id="ARBA00005336"/>
    </source>
</evidence>
<sequence length="725" mass="82830">MNKLLKVILHHIFTSPPDFSQKLEPDIKLNEEIRKQEFFSLETTEEKVEYLINKLTLNEKINLLSGEEIFAISGVERLKLPRVWTTDASSGIRTYGRSTAFPSLIAMTASWNRDLIFKVAKAIGEECRAKDISVLLGPGVNIYRVPTNGRNFEYMGEDPFLASELVVPYVQGLQETGIIATVKHFVANNSEYKRHSTNVIIDERTLHEIYFPAFKAAVQKGKAKAIMSAYNLVNGVHCSENKELLTEILRNKWKFDGIIISDWDSVYSTEGPLEAGLDIEMPEAKHYTVTKILNYLQKKHMSTNISSFDEIDSKVRNILKVFFEMGVYGRRKEKINFESLIEKNNEIALEIARESIVLLKNEINSLPIDALKEQNIAVLGRNAFKTPTSGGGSCYVHVPNSKSIFEALVELAPNINFIPIKSNRDKITKKDQQLIKEADKVIICTGFTEWEETETLDRPWEFVQNQSKLIKKVAELNKQIIVVVNAGGGFETESWLNSVEAIIHSFYLGQNAAIPVAEVILGKVNPSGKLPFTMAKRWNDFSTVKNYADDYLNQKIKHLKQNTKEKNRFFVSTTMNYKEGIMIGYRHFDTQNIEPQFPFGHGLSFTSFDCDNLTLNKKSFKGNETIQATLKVRNTGKRGGKVVVQAYIRDVDCSLIRPFKELKGFAKISLKEGEEKQIQFNFNREHLQYYDPQSHQWKVEEGTFELLIGFSSRDIRVSEKFEYKK</sequence>
<dbReference type="AlphaFoldDB" id="A0A9Y1FKW2"/>
<dbReference type="InterPro" id="IPR017853">
    <property type="entry name" value="GH"/>
</dbReference>
<dbReference type="SMART" id="SM01217">
    <property type="entry name" value="Fn3_like"/>
    <property type="match status" value="1"/>
</dbReference>
<dbReference type="InterPro" id="IPR036881">
    <property type="entry name" value="Glyco_hydro_3_C_sf"/>
</dbReference>
<dbReference type="GO" id="GO:0005975">
    <property type="term" value="P:carbohydrate metabolic process"/>
    <property type="evidence" value="ECO:0007669"/>
    <property type="project" value="InterPro"/>
</dbReference>
<dbReference type="Gene3D" id="2.60.40.10">
    <property type="entry name" value="Immunoglobulins"/>
    <property type="match status" value="1"/>
</dbReference>
<gene>
    <name evidence="4" type="ORF">K9W45_10950</name>
</gene>
<dbReference type="Gene3D" id="3.20.20.300">
    <property type="entry name" value="Glycoside hydrolase, family 3, N-terminal domain"/>
    <property type="match status" value="1"/>
</dbReference>
<dbReference type="GO" id="GO:0004553">
    <property type="term" value="F:hydrolase activity, hydrolyzing O-glycosyl compounds"/>
    <property type="evidence" value="ECO:0007669"/>
    <property type="project" value="InterPro"/>
</dbReference>
<dbReference type="PANTHER" id="PTHR42715">
    <property type="entry name" value="BETA-GLUCOSIDASE"/>
    <property type="match status" value="1"/>
</dbReference>
<reference evidence="4" key="1">
    <citation type="journal article" date="2022" name="Nat. Microbiol.">
        <title>Unique mobile elements and scalable gene flow at the prokaryote-eukaryote boundary revealed by circularized Asgard archaea genomes.</title>
        <authorList>
            <person name="Wu F."/>
            <person name="Speth D.R."/>
            <person name="Philosof A."/>
            <person name="Cremiere A."/>
            <person name="Narayanan A."/>
            <person name="Barco R.A."/>
            <person name="Connon S.A."/>
            <person name="Amend J.P."/>
            <person name="Antoshechkin I.A."/>
            <person name="Orphan V.J."/>
        </authorList>
    </citation>
    <scope>NUCLEOTIDE SEQUENCE</scope>
    <source>
        <strain evidence="4">PM71</strain>
    </source>
</reference>
<dbReference type="InterPro" id="IPR001764">
    <property type="entry name" value="Glyco_hydro_3_N"/>
</dbReference>
<protein>
    <submittedName>
        <fullName evidence="4">Glycoside hydrolase family 3 C-terminal domain-containing protein</fullName>
    </submittedName>
</protein>
<dbReference type="Gene3D" id="3.40.50.1700">
    <property type="entry name" value="Glycoside hydrolase family 3 C-terminal domain"/>
    <property type="match status" value="1"/>
</dbReference>
<name>A0A9Y1FKW2_9ARCH</name>
<dbReference type="Pfam" id="PF01915">
    <property type="entry name" value="Glyco_hydro_3_C"/>
    <property type="match status" value="1"/>
</dbReference>
<dbReference type="EMBL" id="CP084166">
    <property type="protein sequence ID" value="UJG40346.1"/>
    <property type="molecule type" value="Genomic_DNA"/>
</dbReference>
<feature type="domain" description="Fibronectin type III-like" evidence="3">
    <location>
        <begin position="642"/>
        <end position="712"/>
    </location>
</feature>
<dbReference type="PRINTS" id="PR00133">
    <property type="entry name" value="GLHYDRLASE3"/>
</dbReference>
<dbReference type="Pfam" id="PF14310">
    <property type="entry name" value="Fn3-like"/>
    <property type="match status" value="1"/>
</dbReference>
<comment type="similarity">
    <text evidence="1">Belongs to the glycosyl hydrolase 3 family.</text>
</comment>